<dbReference type="InterPro" id="IPR002041">
    <property type="entry name" value="Ran_GTPase"/>
</dbReference>
<keyword evidence="1" id="KW-0813">Transport</keyword>
<keyword evidence="2" id="KW-0547">Nucleotide-binding</keyword>
<dbReference type="GO" id="GO:0003924">
    <property type="term" value="F:GTPase activity"/>
    <property type="evidence" value="ECO:0007669"/>
    <property type="project" value="InterPro"/>
</dbReference>
<dbReference type="Proteomes" id="UP001360560">
    <property type="component" value="Unassembled WGS sequence"/>
</dbReference>
<dbReference type="GeneID" id="90075532"/>
<evidence type="ECO:0000256" key="1">
    <source>
        <dbReference type="ARBA" id="ARBA00022448"/>
    </source>
</evidence>
<keyword evidence="6" id="KW-1185">Reference proteome</keyword>
<dbReference type="Gene3D" id="3.40.50.300">
    <property type="entry name" value="P-loop containing nucleotide triphosphate hydrolases"/>
    <property type="match status" value="1"/>
</dbReference>
<dbReference type="SMART" id="SM00175">
    <property type="entry name" value="RAB"/>
    <property type="match status" value="1"/>
</dbReference>
<evidence type="ECO:0000313" key="6">
    <source>
        <dbReference type="Proteomes" id="UP001360560"/>
    </source>
</evidence>
<dbReference type="PROSITE" id="PS51418">
    <property type="entry name" value="RAN"/>
    <property type="match status" value="1"/>
</dbReference>
<dbReference type="RefSeq" id="XP_064854553.1">
    <property type="nucleotide sequence ID" value="XM_064998481.1"/>
</dbReference>
<dbReference type="PANTHER" id="PTHR24071:SF0">
    <property type="entry name" value="GTP-BINDING NUCLEAR PROTEIN RAN"/>
    <property type="match status" value="1"/>
</dbReference>
<dbReference type="SMART" id="SM00174">
    <property type="entry name" value="RHO"/>
    <property type="match status" value="1"/>
</dbReference>
<dbReference type="InterPro" id="IPR027417">
    <property type="entry name" value="P-loop_NTPase"/>
</dbReference>
<organism evidence="5 6">
    <name type="scientific">Saccharomycopsis crataegensis</name>
    <dbReference type="NCBI Taxonomy" id="43959"/>
    <lineage>
        <taxon>Eukaryota</taxon>
        <taxon>Fungi</taxon>
        <taxon>Dikarya</taxon>
        <taxon>Ascomycota</taxon>
        <taxon>Saccharomycotina</taxon>
        <taxon>Saccharomycetes</taxon>
        <taxon>Saccharomycopsidaceae</taxon>
        <taxon>Saccharomycopsis</taxon>
    </lineage>
</organism>
<dbReference type="GO" id="GO:0000054">
    <property type="term" value="P:ribosomal subunit export from nucleus"/>
    <property type="evidence" value="ECO:0007669"/>
    <property type="project" value="TreeGrafter"/>
</dbReference>
<dbReference type="AlphaFoldDB" id="A0AAV5QRN9"/>
<keyword evidence="3" id="KW-0653">Protein transport</keyword>
<keyword evidence="4" id="KW-0342">GTP-binding</keyword>
<dbReference type="PANTHER" id="PTHR24071">
    <property type="entry name" value="RAN GTPASE"/>
    <property type="match status" value="1"/>
</dbReference>
<dbReference type="InterPro" id="IPR001806">
    <property type="entry name" value="Small_GTPase"/>
</dbReference>
<dbReference type="PRINTS" id="PR00449">
    <property type="entry name" value="RASTRNSFRMNG"/>
</dbReference>
<gene>
    <name evidence="5" type="ORF">DASC09_048820</name>
</gene>
<dbReference type="Pfam" id="PF00071">
    <property type="entry name" value="Ras"/>
    <property type="match status" value="1"/>
</dbReference>
<protein>
    <submittedName>
        <fullName evidence="5">Uncharacterized protein</fullName>
    </submittedName>
</protein>
<dbReference type="GO" id="GO:0005634">
    <property type="term" value="C:nucleus"/>
    <property type="evidence" value="ECO:0007669"/>
    <property type="project" value="TreeGrafter"/>
</dbReference>
<evidence type="ECO:0000313" key="5">
    <source>
        <dbReference type="EMBL" id="GMM37557.1"/>
    </source>
</evidence>
<evidence type="ECO:0000256" key="4">
    <source>
        <dbReference type="ARBA" id="ARBA00023134"/>
    </source>
</evidence>
<evidence type="ECO:0000256" key="2">
    <source>
        <dbReference type="ARBA" id="ARBA00022741"/>
    </source>
</evidence>
<reference evidence="5 6" key="1">
    <citation type="journal article" date="2023" name="Elife">
        <title>Identification of key yeast species and microbe-microbe interactions impacting larval growth of Drosophila in the wild.</title>
        <authorList>
            <person name="Mure A."/>
            <person name="Sugiura Y."/>
            <person name="Maeda R."/>
            <person name="Honda K."/>
            <person name="Sakurai N."/>
            <person name="Takahashi Y."/>
            <person name="Watada M."/>
            <person name="Katoh T."/>
            <person name="Gotoh A."/>
            <person name="Gotoh Y."/>
            <person name="Taniguchi I."/>
            <person name="Nakamura K."/>
            <person name="Hayashi T."/>
            <person name="Katayama T."/>
            <person name="Uemura T."/>
            <person name="Hattori Y."/>
        </authorList>
    </citation>
    <scope>NUCLEOTIDE SEQUENCE [LARGE SCALE GENOMIC DNA]</scope>
    <source>
        <strain evidence="5 6">SC-9</strain>
    </source>
</reference>
<dbReference type="GO" id="GO:0005737">
    <property type="term" value="C:cytoplasm"/>
    <property type="evidence" value="ECO:0007669"/>
    <property type="project" value="TreeGrafter"/>
</dbReference>
<name>A0AAV5QRN9_9ASCO</name>
<sequence>MSVHKFNLILVGEGGVGKRSLVQRFATGKTITFQTTSGKIIFNVSIVDQYQLHAGTADSSFRWADCAIIMFDHSSRVTGKKIPEWAREISRESPGIPIVLCGNKVDITGGNVQSPSPALECCGISVKTDYNLKKPFLLLSRMCTGNSNLEFCH</sequence>
<dbReference type="SMART" id="SM00173">
    <property type="entry name" value="RAS"/>
    <property type="match status" value="1"/>
</dbReference>
<accession>A0AAV5QRN9</accession>
<dbReference type="GO" id="GO:0006606">
    <property type="term" value="P:protein import into nucleus"/>
    <property type="evidence" value="ECO:0007669"/>
    <property type="project" value="TreeGrafter"/>
</dbReference>
<dbReference type="SMART" id="SM00176">
    <property type="entry name" value="RAN"/>
    <property type="match status" value="1"/>
</dbReference>
<dbReference type="SUPFAM" id="SSF52540">
    <property type="entry name" value="P-loop containing nucleoside triphosphate hydrolases"/>
    <property type="match status" value="1"/>
</dbReference>
<dbReference type="GO" id="GO:0005525">
    <property type="term" value="F:GTP binding"/>
    <property type="evidence" value="ECO:0007669"/>
    <property type="project" value="UniProtKB-KW"/>
</dbReference>
<dbReference type="EMBL" id="BTFZ01000012">
    <property type="protein sequence ID" value="GMM37557.1"/>
    <property type="molecule type" value="Genomic_DNA"/>
</dbReference>
<evidence type="ECO:0000256" key="3">
    <source>
        <dbReference type="ARBA" id="ARBA00022927"/>
    </source>
</evidence>
<comment type="caution">
    <text evidence="5">The sequence shown here is derived from an EMBL/GenBank/DDBJ whole genome shotgun (WGS) entry which is preliminary data.</text>
</comment>
<proteinExistence type="predicted"/>